<gene>
    <name evidence="1" type="ORF">A3D62_01255</name>
</gene>
<dbReference type="AlphaFoldDB" id="A0A1F6CZG2"/>
<organism evidence="1 2">
    <name type="scientific">Candidatus Kaiserbacteria bacterium RIFCSPHIGHO2_02_FULL_49_11</name>
    <dbReference type="NCBI Taxonomy" id="1798489"/>
    <lineage>
        <taxon>Bacteria</taxon>
        <taxon>Candidatus Kaiseribacteriota</taxon>
    </lineage>
</organism>
<accession>A0A1F6CZG2</accession>
<comment type="caution">
    <text evidence="1">The sequence shown here is derived from an EMBL/GenBank/DDBJ whole genome shotgun (WGS) entry which is preliminary data.</text>
</comment>
<evidence type="ECO:0000313" key="1">
    <source>
        <dbReference type="EMBL" id="OGG54558.1"/>
    </source>
</evidence>
<protein>
    <submittedName>
        <fullName evidence="1">Uncharacterized protein</fullName>
    </submittedName>
</protein>
<proteinExistence type="predicted"/>
<name>A0A1F6CZG2_9BACT</name>
<reference evidence="1 2" key="1">
    <citation type="journal article" date="2016" name="Nat. Commun.">
        <title>Thousands of microbial genomes shed light on interconnected biogeochemical processes in an aquifer system.</title>
        <authorList>
            <person name="Anantharaman K."/>
            <person name="Brown C.T."/>
            <person name="Hug L.A."/>
            <person name="Sharon I."/>
            <person name="Castelle C.J."/>
            <person name="Probst A.J."/>
            <person name="Thomas B.C."/>
            <person name="Singh A."/>
            <person name="Wilkins M.J."/>
            <person name="Karaoz U."/>
            <person name="Brodie E.L."/>
            <person name="Williams K.H."/>
            <person name="Hubbard S.S."/>
            <person name="Banfield J.F."/>
        </authorList>
    </citation>
    <scope>NUCLEOTIDE SEQUENCE [LARGE SCALE GENOMIC DNA]</scope>
</reference>
<dbReference type="Proteomes" id="UP000177659">
    <property type="component" value="Unassembled WGS sequence"/>
</dbReference>
<sequence length="93" mass="10505">MNPFLCTGVVKAVENGFPLNIVVALSRMDGRACRKKVRVIGFLEREKLVPQRGDHIACLFPKDNPRLSFLVVWRNGGQYCQATIHRVVELKPS</sequence>
<dbReference type="EMBL" id="MFLC01000036">
    <property type="protein sequence ID" value="OGG54558.1"/>
    <property type="molecule type" value="Genomic_DNA"/>
</dbReference>
<evidence type="ECO:0000313" key="2">
    <source>
        <dbReference type="Proteomes" id="UP000177659"/>
    </source>
</evidence>